<keyword evidence="1" id="KW-0732">Signal</keyword>
<protein>
    <submittedName>
        <fullName evidence="2">Uncharacterized protein</fullName>
    </submittedName>
</protein>
<keyword evidence="3" id="KW-1185">Reference proteome</keyword>
<dbReference type="Proteomes" id="UP001152607">
    <property type="component" value="Unassembled WGS sequence"/>
</dbReference>
<feature type="signal peptide" evidence="1">
    <location>
        <begin position="1"/>
        <end position="18"/>
    </location>
</feature>
<sequence>MMIISLSVVAWTMPMRRAQPDSRHTPEGDLDGLRGQGNRRVERDMARDGVIWVEYLIIRRAQVYGKIRKRDFWFLGSREKAHFHNDYVFSVELYRISPEVLYLLRWQRTRE</sequence>
<evidence type="ECO:0000313" key="2">
    <source>
        <dbReference type="EMBL" id="CAI6332312.1"/>
    </source>
</evidence>
<organism evidence="2 3">
    <name type="scientific">Periconia digitata</name>
    <dbReference type="NCBI Taxonomy" id="1303443"/>
    <lineage>
        <taxon>Eukaryota</taxon>
        <taxon>Fungi</taxon>
        <taxon>Dikarya</taxon>
        <taxon>Ascomycota</taxon>
        <taxon>Pezizomycotina</taxon>
        <taxon>Dothideomycetes</taxon>
        <taxon>Pleosporomycetidae</taxon>
        <taxon>Pleosporales</taxon>
        <taxon>Massarineae</taxon>
        <taxon>Periconiaceae</taxon>
        <taxon>Periconia</taxon>
    </lineage>
</organism>
<evidence type="ECO:0000313" key="3">
    <source>
        <dbReference type="Proteomes" id="UP001152607"/>
    </source>
</evidence>
<accession>A0A9W4UDI0</accession>
<reference evidence="2" key="1">
    <citation type="submission" date="2023-01" db="EMBL/GenBank/DDBJ databases">
        <authorList>
            <person name="Van Ghelder C."/>
            <person name="Rancurel C."/>
        </authorList>
    </citation>
    <scope>NUCLEOTIDE SEQUENCE</scope>
    <source>
        <strain evidence="2">CNCM I-4278</strain>
    </source>
</reference>
<dbReference type="AlphaFoldDB" id="A0A9W4UDI0"/>
<dbReference type="EMBL" id="CAOQHR010000003">
    <property type="protein sequence ID" value="CAI6332312.1"/>
    <property type="molecule type" value="Genomic_DNA"/>
</dbReference>
<name>A0A9W4UDI0_9PLEO</name>
<proteinExistence type="predicted"/>
<comment type="caution">
    <text evidence="2">The sequence shown here is derived from an EMBL/GenBank/DDBJ whole genome shotgun (WGS) entry which is preliminary data.</text>
</comment>
<feature type="chain" id="PRO_5040832997" evidence="1">
    <location>
        <begin position="19"/>
        <end position="111"/>
    </location>
</feature>
<evidence type="ECO:0000256" key="1">
    <source>
        <dbReference type="SAM" id="SignalP"/>
    </source>
</evidence>
<gene>
    <name evidence="2" type="ORF">PDIGIT_LOCUS5345</name>
</gene>